<keyword evidence="2 5" id="KW-0812">Transmembrane</keyword>
<evidence type="ECO:0000256" key="1">
    <source>
        <dbReference type="ARBA" id="ARBA00004370"/>
    </source>
</evidence>
<gene>
    <name evidence="7" type="ORF">PENTCL1PPCAC_15381</name>
</gene>
<protein>
    <recommendedName>
        <fullName evidence="6">G-protein coupled receptors family 1 profile domain-containing protein</fullName>
    </recommendedName>
</protein>
<keyword evidence="8" id="KW-1185">Reference proteome</keyword>
<keyword evidence="3 5" id="KW-1133">Transmembrane helix</keyword>
<evidence type="ECO:0000256" key="2">
    <source>
        <dbReference type="ARBA" id="ARBA00022692"/>
    </source>
</evidence>
<keyword evidence="4 5" id="KW-0472">Membrane</keyword>
<feature type="domain" description="G-protein coupled receptors family 1 profile" evidence="6">
    <location>
        <begin position="27"/>
        <end position="148"/>
    </location>
</feature>
<dbReference type="InterPro" id="IPR017452">
    <property type="entry name" value="GPCR_Rhodpsn_7TM"/>
</dbReference>
<dbReference type="PANTHER" id="PTHR23017">
    <property type="entry name" value="SERPENTINE RECEPTOR, CLASS X"/>
    <property type="match status" value="1"/>
</dbReference>
<dbReference type="InterPro" id="IPR019430">
    <property type="entry name" value="7TM_GPCR_serpentine_rcpt_Srx"/>
</dbReference>
<evidence type="ECO:0000313" key="8">
    <source>
        <dbReference type="Proteomes" id="UP001432027"/>
    </source>
</evidence>
<dbReference type="AlphaFoldDB" id="A0AAV5TCB2"/>
<dbReference type="SUPFAM" id="SSF81321">
    <property type="entry name" value="Family A G protein-coupled receptor-like"/>
    <property type="match status" value="1"/>
</dbReference>
<dbReference type="PANTHER" id="PTHR23017:SF44">
    <property type="entry name" value="G-PROTEIN COUPLED RECEPTORS FAMILY 1 PROFILE DOMAIN-CONTAINING PROTEIN"/>
    <property type="match status" value="1"/>
</dbReference>
<dbReference type="PROSITE" id="PS50262">
    <property type="entry name" value="G_PROTEIN_RECEP_F1_2"/>
    <property type="match status" value="1"/>
</dbReference>
<dbReference type="Pfam" id="PF10328">
    <property type="entry name" value="7TM_GPCR_Srx"/>
    <property type="match status" value="1"/>
</dbReference>
<dbReference type="Gene3D" id="1.20.1070.10">
    <property type="entry name" value="Rhodopsin 7-helix transmembrane proteins"/>
    <property type="match status" value="1"/>
</dbReference>
<dbReference type="GO" id="GO:0016020">
    <property type="term" value="C:membrane"/>
    <property type="evidence" value="ECO:0007669"/>
    <property type="project" value="UniProtKB-SubCell"/>
</dbReference>
<feature type="transmembrane region" description="Helical" evidence="5">
    <location>
        <begin position="12"/>
        <end position="35"/>
    </location>
</feature>
<comment type="subcellular location">
    <subcellularLocation>
        <location evidence="1">Membrane</location>
    </subcellularLocation>
</comment>
<feature type="transmembrane region" description="Helical" evidence="5">
    <location>
        <begin position="85"/>
        <end position="109"/>
    </location>
</feature>
<organism evidence="7 8">
    <name type="scientific">Pristionchus entomophagus</name>
    <dbReference type="NCBI Taxonomy" id="358040"/>
    <lineage>
        <taxon>Eukaryota</taxon>
        <taxon>Metazoa</taxon>
        <taxon>Ecdysozoa</taxon>
        <taxon>Nematoda</taxon>
        <taxon>Chromadorea</taxon>
        <taxon>Rhabditida</taxon>
        <taxon>Rhabditina</taxon>
        <taxon>Diplogasteromorpha</taxon>
        <taxon>Diplogasteroidea</taxon>
        <taxon>Neodiplogasteridae</taxon>
        <taxon>Pristionchus</taxon>
    </lineage>
</organism>
<evidence type="ECO:0000256" key="3">
    <source>
        <dbReference type="ARBA" id="ARBA00022989"/>
    </source>
</evidence>
<evidence type="ECO:0000259" key="6">
    <source>
        <dbReference type="PROSITE" id="PS50262"/>
    </source>
</evidence>
<evidence type="ECO:0000313" key="7">
    <source>
        <dbReference type="EMBL" id="GMS93206.1"/>
    </source>
</evidence>
<name>A0AAV5TCB2_9BILA</name>
<evidence type="ECO:0000256" key="4">
    <source>
        <dbReference type="ARBA" id="ARBA00023136"/>
    </source>
</evidence>
<dbReference type="CDD" id="cd00637">
    <property type="entry name" value="7tm_classA_rhodopsin-like"/>
    <property type="match status" value="1"/>
</dbReference>
<reference evidence="7" key="1">
    <citation type="submission" date="2023-10" db="EMBL/GenBank/DDBJ databases">
        <title>Genome assembly of Pristionchus species.</title>
        <authorList>
            <person name="Yoshida K."/>
            <person name="Sommer R.J."/>
        </authorList>
    </citation>
    <scope>NUCLEOTIDE SEQUENCE</scope>
    <source>
        <strain evidence="7">RS0144</strain>
    </source>
</reference>
<proteinExistence type="predicted"/>
<dbReference type="Proteomes" id="UP001432027">
    <property type="component" value="Unassembled WGS sequence"/>
</dbReference>
<feature type="non-terminal residue" evidence="7">
    <location>
        <position position="148"/>
    </location>
</feature>
<sequence>MGDFDTSKDYQLAGAILFPMAIVGLTCNLSVVFFLKSMPSLNNSFGSLTLSQATVDSFHQFLFSFYVAPTIFFRNSFMYAISDQCGYAILSAYQICCFSHVLISFNRFVAVYSPLSYPVLFSKWNTRKMIVSCWVLGISIMTFMLQYG</sequence>
<evidence type="ECO:0000256" key="5">
    <source>
        <dbReference type="SAM" id="Phobius"/>
    </source>
</evidence>
<feature type="transmembrane region" description="Helical" evidence="5">
    <location>
        <begin position="129"/>
        <end position="147"/>
    </location>
</feature>
<accession>A0AAV5TCB2</accession>
<dbReference type="EMBL" id="BTSX01000004">
    <property type="protein sequence ID" value="GMS93206.1"/>
    <property type="molecule type" value="Genomic_DNA"/>
</dbReference>
<comment type="caution">
    <text evidence="7">The sequence shown here is derived from an EMBL/GenBank/DDBJ whole genome shotgun (WGS) entry which is preliminary data.</text>
</comment>